<comment type="caution">
    <text evidence="3">The sequence shown here is derived from an EMBL/GenBank/DDBJ whole genome shotgun (WGS) entry which is preliminary data.</text>
</comment>
<feature type="compositionally biased region" description="Low complexity" evidence="1">
    <location>
        <begin position="335"/>
        <end position="350"/>
    </location>
</feature>
<dbReference type="RefSeq" id="WP_227063270.1">
    <property type="nucleotide sequence ID" value="NZ_JAJEPV010000009.1"/>
</dbReference>
<feature type="compositionally biased region" description="Basic and acidic residues" evidence="1">
    <location>
        <begin position="367"/>
        <end position="382"/>
    </location>
</feature>
<keyword evidence="2" id="KW-1133">Transmembrane helix</keyword>
<dbReference type="EMBL" id="JAJEPV010000009">
    <property type="protein sequence ID" value="MCC2119019.1"/>
    <property type="molecule type" value="Genomic_DNA"/>
</dbReference>
<feature type="compositionally biased region" description="Basic and acidic residues" evidence="1">
    <location>
        <begin position="281"/>
        <end position="326"/>
    </location>
</feature>
<reference evidence="3 4" key="1">
    <citation type="submission" date="2021-10" db="EMBL/GenBank/DDBJ databases">
        <title>Anaerobic single-cell dispensing facilitates the cultivation of human gut bacteria.</title>
        <authorList>
            <person name="Afrizal A."/>
        </authorList>
    </citation>
    <scope>NUCLEOTIDE SEQUENCE [LARGE SCALE GENOMIC DNA]</scope>
    <source>
        <strain evidence="3 4">CLA-AA-H273</strain>
    </source>
</reference>
<keyword evidence="2" id="KW-0812">Transmembrane</keyword>
<evidence type="ECO:0000256" key="1">
    <source>
        <dbReference type="SAM" id="MobiDB-lite"/>
    </source>
</evidence>
<evidence type="ECO:0000313" key="4">
    <source>
        <dbReference type="Proteomes" id="UP001197795"/>
    </source>
</evidence>
<gene>
    <name evidence="3" type="ORF">LKD75_05325</name>
</gene>
<sequence length="382" mass="44207">MENQEKNETTVLPENPEIMVKNPRIGKVRKLEEEVRRQNELEQLRTKRIRKEQEYIEQMSKAVEDHLRNTREEQRYNEEFERLIRKDVYRMHGISEDKLQGMTEYRNAWYQGTAFGMFFLSLILTGICGYLHGFGSELCIFMAFYTAIEGTLLTNGKRQHALLDMVTRILYLLLFPAMLIVFVCFELGFTEYGIVVPVLTIAGVVILVLGAVSYFVYDPYRLDRKNHKKADRYIRDIEKAAVKEVELEEKALAKQARKQEKLELKEEARQERAAKRRERKNRRDEKLTGWKDSIREKLPAKKKATEESRTETGIPKEPEAVTEEKPQAGAEESGTPETTGPVENTEPVETVEQKDAPAEPEQGTPEETGKAEEIDTTNGEEK</sequence>
<feature type="transmembrane region" description="Helical" evidence="2">
    <location>
        <begin position="169"/>
        <end position="188"/>
    </location>
</feature>
<evidence type="ECO:0000256" key="2">
    <source>
        <dbReference type="SAM" id="Phobius"/>
    </source>
</evidence>
<keyword evidence="4" id="KW-1185">Reference proteome</keyword>
<evidence type="ECO:0000313" key="3">
    <source>
        <dbReference type="EMBL" id="MCC2119019.1"/>
    </source>
</evidence>
<feature type="transmembrane region" description="Helical" evidence="2">
    <location>
        <begin position="108"/>
        <end position="124"/>
    </location>
</feature>
<feature type="compositionally biased region" description="Basic and acidic residues" evidence="1">
    <location>
        <begin position="258"/>
        <end position="273"/>
    </location>
</feature>
<organism evidence="3 4">
    <name type="scientific">Waltera acetigignens</name>
    <dbReference type="NCBI Taxonomy" id="2981769"/>
    <lineage>
        <taxon>Bacteria</taxon>
        <taxon>Bacillati</taxon>
        <taxon>Bacillota</taxon>
        <taxon>Clostridia</taxon>
        <taxon>Lachnospirales</taxon>
        <taxon>Lachnospiraceae</taxon>
        <taxon>Waltera</taxon>
    </lineage>
</organism>
<dbReference type="Proteomes" id="UP001197795">
    <property type="component" value="Unassembled WGS sequence"/>
</dbReference>
<accession>A0AAE3A0E7</accession>
<name>A0AAE3A0E7_9FIRM</name>
<feature type="region of interest" description="Disordered" evidence="1">
    <location>
        <begin position="258"/>
        <end position="382"/>
    </location>
</feature>
<dbReference type="AlphaFoldDB" id="A0AAE3A0E7"/>
<proteinExistence type="predicted"/>
<keyword evidence="2" id="KW-0472">Membrane</keyword>
<feature type="transmembrane region" description="Helical" evidence="2">
    <location>
        <begin position="130"/>
        <end position="148"/>
    </location>
</feature>
<feature type="transmembrane region" description="Helical" evidence="2">
    <location>
        <begin position="194"/>
        <end position="217"/>
    </location>
</feature>
<protein>
    <submittedName>
        <fullName evidence="3">Uncharacterized protein</fullName>
    </submittedName>
</protein>